<evidence type="ECO:0000256" key="1">
    <source>
        <dbReference type="SAM" id="MobiDB-lite"/>
    </source>
</evidence>
<feature type="region of interest" description="Disordered" evidence="1">
    <location>
        <begin position="36"/>
        <end position="70"/>
    </location>
</feature>
<dbReference type="EMBL" id="CAAALY010009229">
    <property type="protein sequence ID" value="VEL10510.1"/>
    <property type="molecule type" value="Genomic_DNA"/>
</dbReference>
<gene>
    <name evidence="2" type="ORF">PXEA_LOCUS3950</name>
</gene>
<comment type="caution">
    <text evidence="2">The sequence shown here is derived from an EMBL/GenBank/DDBJ whole genome shotgun (WGS) entry which is preliminary data.</text>
</comment>
<feature type="compositionally biased region" description="Basic and acidic residues" evidence="1">
    <location>
        <begin position="44"/>
        <end position="70"/>
    </location>
</feature>
<sequence length="70" mass="7628">MLGLNTRVDWHVGRASDATSRLAEVPSAKSSVIRNAASGPVELIDPRPPKTEDLRPKLKTSTDLDPHRQA</sequence>
<dbReference type="AlphaFoldDB" id="A0A448WFH8"/>
<proteinExistence type="predicted"/>
<protein>
    <submittedName>
        <fullName evidence="2">Uncharacterized protein</fullName>
    </submittedName>
</protein>
<reference evidence="2" key="1">
    <citation type="submission" date="2018-11" db="EMBL/GenBank/DDBJ databases">
        <authorList>
            <consortium name="Pathogen Informatics"/>
        </authorList>
    </citation>
    <scope>NUCLEOTIDE SEQUENCE</scope>
</reference>
<evidence type="ECO:0000313" key="3">
    <source>
        <dbReference type="Proteomes" id="UP000784294"/>
    </source>
</evidence>
<dbReference type="Proteomes" id="UP000784294">
    <property type="component" value="Unassembled WGS sequence"/>
</dbReference>
<name>A0A448WFH8_9PLAT</name>
<evidence type="ECO:0000313" key="2">
    <source>
        <dbReference type="EMBL" id="VEL10510.1"/>
    </source>
</evidence>
<organism evidence="2 3">
    <name type="scientific">Protopolystoma xenopodis</name>
    <dbReference type="NCBI Taxonomy" id="117903"/>
    <lineage>
        <taxon>Eukaryota</taxon>
        <taxon>Metazoa</taxon>
        <taxon>Spiralia</taxon>
        <taxon>Lophotrochozoa</taxon>
        <taxon>Platyhelminthes</taxon>
        <taxon>Monogenea</taxon>
        <taxon>Polyopisthocotylea</taxon>
        <taxon>Polystomatidea</taxon>
        <taxon>Polystomatidae</taxon>
        <taxon>Protopolystoma</taxon>
    </lineage>
</organism>
<accession>A0A448WFH8</accession>
<keyword evidence="3" id="KW-1185">Reference proteome</keyword>